<evidence type="ECO:0000313" key="2">
    <source>
        <dbReference type="EMBL" id="AXF54071.1"/>
    </source>
</evidence>
<dbReference type="AlphaFoldDB" id="A0A345BT14"/>
<feature type="signal peptide" evidence="1">
    <location>
        <begin position="1"/>
        <end position="19"/>
    </location>
</feature>
<evidence type="ECO:0000256" key="1">
    <source>
        <dbReference type="SAM" id="SignalP"/>
    </source>
</evidence>
<reference evidence="2" key="1">
    <citation type="journal article" date="2018" name="Front. Physiol.">
        <title>Identification, Expression Patterns, and Functional Characterization of Chemosensory Proteins in Dendroctonus armandi (Coleoptera: Curculionidae: Scolytinae).</title>
        <authorList>
            <person name="Li Z."/>
            <person name="Dai L."/>
            <person name="Chu H."/>
            <person name="Fu D."/>
            <person name="Sun Y."/>
            <person name="Chen H."/>
        </authorList>
    </citation>
    <scope>NUCLEOTIDE SEQUENCE</scope>
</reference>
<dbReference type="PANTHER" id="PTHR11257:SF12">
    <property type="entry name" value="EJACULATORY BULB-SPECIFIC PROTEIN 3-RELATED"/>
    <property type="match status" value="1"/>
</dbReference>
<keyword evidence="1" id="KW-0732">Signal</keyword>
<organism evidence="2">
    <name type="scientific">Dendroctonus armandi</name>
    <dbReference type="NCBI Taxonomy" id="77159"/>
    <lineage>
        <taxon>Eukaryota</taxon>
        <taxon>Metazoa</taxon>
        <taxon>Ecdysozoa</taxon>
        <taxon>Arthropoda</taxon>
        <taxon>Hexapoda</taxon>
        <taxon>Insecta</taxon>
        <taxon>Pterygota</taxon>
        <taxon>Neoptera</taxon>
        <taxon>Endopterygota</taxon>
        <taxon>Coleoptera</taxon>
        <taxon>Polyphaga</taxon>
        <taxon>Cucujiformia</taxon>
        <taxon>Curculionidae</taxon>
        <taxon>Scolytinae</taxon>
        <taxon>Dendroctonus</taxon>
    </lineage>
</organism>
<dbReference type="SUPFAM" id="SSF100910">
    <property type="entry name" value="Chemosensory protein Csp2"/>
    <property type="match status" value="1"/>
</dbReference>
<feature type="chain" id="PRO_5017079185" evidence="1">
    <location>
        <begin position="20"/>
        <end position="138"/>
    </location>
</feature>
<name>A0A345BT14_9CUCU</name>
<sequence>MWKLILLGSLLASINPSLAEVTGKTQYTTKYDNVDINEVVHNERLLKNYVNCLLETGSCSPDGLELKKNMPDAVETDCSKCSAKQREGSEVMMRFLIDNKPEYWNPLEEKYDPTGSYKKRYLDAEKEEVAIQPAEKTP</sequence>
<dbReference type="Gene3D" id="1.10.2080.10">
    <property type="entry name" value="Insect odorant-binding protein A10/Ejaculatory bulb-specific protein 3"/>
    <property type="match status" value="1"/>
</dbReference>
<dbReference type="Pfam" id="PF03392">
    <property type="entry name" value="OS-D"/>
    <property type="match status" value="1"/>
</dbReference>
<dbReference type="PANTHER" id="PTHR11257">
    <property type="entry name" value="CHEMOSENSORY PROTEIN-RELATED"/>
    <property type="match status" value="1"/>
</dbReference>
<dbReference type="InterPro" id="IPR005055">
    <property type="entry name" value="A10/PebIII"/>
</dbReference>
<accession>A0A345BT14</accession>
<dbReference type="EMBL" id="MG637035">
    <property type="protein sequence ID" value="AXF54071.1"/>
    <property type="molecule type" value="mRNA"/>
</dbReference>
<proteinExistence type="evidence at transcript level"/>
<dbReference type="InterPro" id="IPR036682">
    <property type="entry name" value="OS_D_A10/PebIII_sf"/>
</dbReference>
<protein>
    <submittedName>
        <fullName evidence="2">Chemosensory protein 3</fullName>
    </submittedName>
</protein>